<evidence type="ECO:0000313" key="3">
    <source>
        <dbReference type="Proteomes" id="UP000593571"/>
    </source>
</evidence>
<accession>A0A7J8G2P0</accession>
<proteinExistence type="predicted"/>
<dbReference type="GO" id="GO:0140359">
    <property type="term" value="F:ABC-type transporter activity"/>
    <property type="evidence" value="ECO:0007669"/>
    <property type="project" value="InterPro"/>
</dbReference>
<organism evidence="2 3">
    <name type="scientific">Rousettus aegyptiacus</name>
    <name type="common">Egyptian fruit bat</name>
    <name type="synonym">Pteropus aegyptiacus</name>
    <dbReference type="NCBI Taxonomy" id="9407"/>
    <lineage>
        <taxon>Eukaryota</taxon>
        <taxon>Metazoa</taxon>
        <taxon>Chordata</taxon>
        <taxon>Craniata</taxon>
        <taxon>Vertebrata</taxon>
        <taxon>Euteleostomi</taxon>
        <taxon>Mammalia</taxon>
        <taxon>Eutheria</taxon>
        <taxon>Laurasiatheria</taxon>
        <taxon>Chiroptera</taxon>
        <taxon>Yinpterochiroptera</taxon>
        <taxon>Pteropodoidea</taxon>
        <taxon>Pteropodidae</taxon>
        <taxon>Rousettinae</taxon>
        <taxon>Rousettus</taxon>
    </lineage>
</organism>
<dbReference type="GO" id="GO:0005319">
    <property type="term" value="F:lipid transporter activity"/>
    <property type="evidence" value="ECO:0007669"/>
    <property type="project" value="TreeGrafter"/>
</dbReference>
<dbReference type="PANTHER" id="PTHR19229:SF13">
    <property type="entry name" value="ATP-BINDING CASSETTE SUB-FAMILY A MEMBER 6"/>
    <property type="match status" value="1"/>
</dbReference>
<dbReference type="EMBL" id="JACASE010000006">
    <property type="protein sequence ID" value="KAF6454364.1"/>
    <property type="molecule type" value="Genomic_DNA"/>
</dbReference>
<comment type="caution">
    <text evidence="2">The sequence shown here is derived from an EMBL/GenBank/DDBJ whole genome shotgun (WGS) entry which is preliminary data.</text>
</comment>
<protein>
    <submittedName>
        <fullName evidence="2">ATP binding cassette subfamily A member 6</fullName>
    </submittedName>
</protein>
<evidence type="ECO:0000313" key="2">
    <source>
        <dbReference type="EMBL" id="KAF6454364.1"/>
    </source>
</evidence>
<feature type="transmembrane region" description="Helical" evidence="1">
    <location>
        <begin position="32"/>
        <end position="50"/>
    </location>
</feature>
<sequence length="264" mass="30601">MHRKQKNVCQQTQALLCKNLLKKWRMKRQSSLEWGFPVLLGLYMGLFSHFRENSQFPEMPPQDLGRVDKFNSSMVVVYTPISNITEQIMNKTAFAPFLKGKEVIGAPNQQSMDEIILDHVLTAVGIIFNDAFSYKLKFFQGHIIPFLKEEHFSAHCWNTDNDFSCSLAKYWNTGFVTLQTAINAAIIQIMTNHSVMEKLMSVTATNMKTLPFISKDILQNEMFIFYCLLYFSSFIYFASLDVTKERKKSKDLMKMMGLQDSAFW</sequence>
<dbReference type="Proteomes" id="UP000593571">
    <property type="component" value="Unassembled WGS sequence"/>
</dbReference>
<dbReference type="GO" id="GO:0016020">
    <property type="term" value="C:membrane"/>
    <property type="evidence" value="ECO:0007669"/>
    <property type="project" value="InterPro"/>
</dbReference>
<gene>
    <name evidence="2" type="ORF">HJG63_000038</name>
</gene>
<name>A0A7J8G2P0_ROUAE</name>
<reference evidence="2 3" key="1">
    <citation type="journal article" date="2020" name="Nature">
        <title>Six reference-quality genomes reveal evolution of bat adaptations.</title>
        <authorList>
            <person name="Jebb D."/>
            <person name="Huang Z."/>
            <person name="Pippel M."/>
            <person name="Hughes G.M."/>
            <person name="Lavrichenko K."/>
            <person name="Devanna P."/>
            <person name="Winkler S."/>
            <person name="Jermiin L.S."/>
            <person name="Skirmuntt E.C."/>
            <person name="Katzourakis A."/>
            <person name="Burkitt-Gray L."/>
            <person name="Ray D.A."/>
            <person name="Sullivan K.A.M."/>
            <person name="Roscito J.G."/>
            <person name="Kirilenko B.M."/>
            <person name="Davalos L.M."/>
            <person name="Corthals A.P."/>
            <person name="Power M.L."/>
            <person name="Jones G."/>
            <person name="Ransome R.D."/>
            <person name="Dechmann D.K.N."/>
            <person name="Locatelli A.G."/>
            <person name="Puechmaille S.J."/>
            <person name="Fedrigo O."/>
            <person name="Jarvis E.D."/>
            <person name="Hiller M."/>
            <person name="Vernes S.C."/>
            <person name="Myers E.W."/>
            <person name="Teeling E.C."/>
        </authorList>
    </citation>
    <scope>NUCLEOTIDE SEQUENCE [LARGE SCALE GENOMIC DNA]</scope>
    <source>
        <strain evidence="2">MRouAeg1</strain>
        <tissue evidence="2">Muscle</tissue>
    </source>
</reference>
<dbReference type="AlphaFoldDB" id="A0A7J8G2P0"/>
<feature type="transmembrane region" description="Helical" evidence="1">
    <location>
        <begin position="223"/>
        <end position="243"/>
    </location>
</feature>
<keyword evidence="1" id="KW-0472">Membrane</keyword>
<keyword evidence="1" id="KW-1133">Transmembrane helix</keyword>
<keyword evidence="1" id="KW-0812">Transmembrane</keyword>
<keyword evidence="3" id="KW-1185">Reference proteome</keyword>
<dbReference type="InterPro" id="IPR026082">
    <property type="entry name" value="ABCA"/>
</dbReference>
<dbReference type="PANTHER" id="PTHR19229">
    <property type="entry name" value="ATP-BINDING CASSETTE TRANSPORTER SUBFAMILY A ABCA"/>
    <property type="match status" value="1"/>
</dbReference>
<evidence type="ECO:0000256" key="1">
    <source>
        <dbReference type="SAM" id="Phobius"/>
    </source>
</evidence>